<dbReference type="CDD" id="cd07377">
    <property type="entry name" value="WHTH_GntR"/>
    <property type="match status" value="1"/>
</dbReference>
<dbReference type="SMART" id="SM00345">
    <property type="entry name" value="HTH_GNTR"/>
    <property type="match status" value="1"/>
</dbReference>
<evidence type="ECO:0000313" key="9">
    <source>
        <dbReference type="Proteomes" id="UP000274117"/>
    </source>
</evidence>
<dbReference type="Pfam" id="PF00392">
    <property type="entry name" value="GntR"/>
    <property type="match status" value="1"/>
</dbReference>
<dbReference type="SUPFAM" id="SSF46785">
    <property type="entry name" value="Winged helix' DNA-binding domain"/>
    <property type="match status" value="1"/>
</dbReference>
<dbReference type="AlphaFoldDB" id="A0A3R8TAQ9"/>
<reference evidence="8 9" key="2">
    <citation type="submission" date="2018-12" db="EMBL/GenBank/DDBJ databases">
        <title>Whole-genome sequences of fifteen clinical Streptococcus suis strains isolated from pigs between 2006 and 2018.</title>
        <authorList>
            <person name="Stevens M.J.A."/>
            <person name="Cernela N."/>
            <person name="Spoerry Serrano N."/>
            <person name="Schmitt S."/>
            <person name="Schrenzel J."/>
            <person name="Stephan R."/>
        </authorList>
    </citation>
    <scope>NUCLEOTIDE SEQUENCE [LARGE SCALE GENOMIC DNA]</scope>
    <source>
        <strain evidence="8 9">PP422</strain>
    </source>
</reference>
<dbReference type="CDD" id="cd00609">
    <property type="entry name" value="AAT_like"/>
    <property type="match status" value="1"/>
</dbReference>
<evidence type="ECO:0000256" key="1">
    <source>
        <dbReference type="ARBA" id="ARBA00005384"/>
    </source>
</evidence>
<dbReference type="PROSITE" id="PS50949">
    <property type="entry name" value="HTH_GNTR"/>
    <property type="match status" value="1"/>
</dbReference>
<accession>A0A3R8TAQ9</accession>
<gene>
    <name evidence="8" type="ORF">EI998_03330</name>
</gene>
<feature type="domain" description="HTH gntR-type" evidence="7">
    <location>
        <begin position="1"/>
        <end position="69"/>
    </location>
</feature>
<dbReference type="InterPro" id="IPR015424">
    <property type="entry name" value="PyrdxlP-dep_Trfase"/>
</dbReference>
<keyword evidence="2 8" id="KW-0032">Aminotransferase</keyword>
<keyword evidence="4" id="KW-0805">Transcription regulation</keyword>
<dbReference type="Pfam" id="PF00155">
    <property type="entry name" value="Aminotran_1_2"/>
    <property type="match status" value="1"/>
</dbReference>
<keyword evidence="3" id="KW-0663">Pyridoxal phosphate</keyword>
<dbReference type="Proteomes" id="UP000274117">
    <property type="component" value="Unassembled WGS sequence"/>
</dbReference>
<evidence type="ECO:0000256" key="2">
    <source>
        <dbReference type="ARBA" id="ARBA00022576"/>
    </source>
</evidence>
<dbReference type="Gene3D" id="1.10.10.10">
    <property type="entry name" value="Winged helix-like DNA-binding domain superfamily/Winged helix DNA-binding domain"/>
    <property type="match status" value="1"/>
</dbReference>
<keyword evidence="6" id="KW-0804">Transcription</keyword>
<comment type="similarity">
    <text evidence="1">In the C-terminal section; belongs to the class-I pyridoxal-phosphate-dependent aminotransferase family.</text>
</comment>
<sequence>MSKYRDIVEDILDGIERQDYKRGEKLPSIRQLSLQYECSKDTVQKAMQELKYQNKIYAVEKSGYYVLDDRDILEEPIDLDLADFEELPYEDFRICLHQSLIGRENYLFNYYHQQAGLTELITSVQLLLMDYHVYSRKDQLVITAGSQQALYILSQLDFGPDRTHILIESPTYSRMEELVRQQGLPYLTIQRSMEGIDLDRLEDLFKTGTIKFFYTIPRLHNPLGTSYDRKTMERIVQLAKRYQVYLIEDDYLADFDGNRQLPLHYLDKNDFVVYIKSFSPTLFPALRIGAVSLPPLLLDAFLTYKGLIDYDTNLIMQKALSLYIDNGMFARNTQLLREQSLNEEVQIQDLIKKYPIAYPYQVVRDQLIVQFPDNPRTARLEGRHQLIHNGTFAYLLLRLHPHLEDTLKELSTFYKD</sequence>
<evidence type="ECO:0000256" key="6">
    <source>
        <dbReference type="ARBA" id="ARBA00023163"/>
    </source>
</evidence>
<dbReference type="InterPro" id="IPR051446">
    <property type="entry name" value="HTH_trans_reg/aminotransferase"/>
</dbReference>
<evidence type="ECO:0000256" key="5">
    <source>
        <dbReference type="ARBA" id="ARBA00023125"/>
    </source>
</evidence>
<dbReference type="GO" id="GO:0003700">
    <property type="term" value="F:DNA-binding transcription factor activity"/>
    <property type="evidence" value="ECO:0007669"/>
    <property type="project" value="InterPro"/>
</dbReference>
<dbReference type="EMBL" id="RSDO01000004">
    <property type="protein sequence ID" value="RRR54318.1"/>
    <property type="molecule type" value="Genomic_DNA"/>
</dbReference>
<comment type="caution">
    <text evidence="8">The sequence shown here is derived from an EMBL/GenBank/DDBJ whole genome shotgun (WGS) entry which is preliminary data.</text>
</comment>
<evidence type="ECO:0000256" key="4">
    <source>
        <dbReference type="ARBA" id="ARBA00023015"/>
    </source>
</evidence>
<evidence type="ECO:0000259" key="7">
    <source>
        <dbReference type="PROSITE" id="PS50949"/>
    </source>
</evidence>
<dbReference type="InterPro" id="IPR036390">
    <property type="entry name" value="WH_DNA-bd_sf"/>
</dbReference>
<dbReference type="PANTHER" id="PTHR46577">
    <property type="entry name" value="HTH-TYPE TRANSCRIPTIONAL REGULATORY PROTEIN GABR"/>
    <property type="match status" value="1"/>
</dbReference>
<name>A0A3R8TAQ9_STRSU</name>
<organism evidence="8 9">
    <name type="scientific">Streptococcus suis</name>
    <dbReference type="NCBI Taxonomy" id="1307"/>
    <lineage>
        <taxon>Bacteria</taxon>
        <taxon>Bacillati</taxon>
        <taxon>Bacillota</taxon>
        <taxon>Bacilli</taxon>
        <taxon>Lactobacillales</taxon>
        <taxon>Streptococcaceae</taxon>
        <taxon>Streptococcus</taxon>
    </lineage>
</organism>
<proteinExistence type="inferred from homology"/>
<keyword evidence="5" id="KW-0238">DNA-binding</keyword>
<dbReference type="GO" id="GO:0008483">
    <property type="term" value="F:transaminase activity"/>
    <property type="evidence" value="ECO:0007669"/>
    <property type="project" value="UniProtKB-KW"/>
</dbReference>
<dbReference type="PANTHER" id="PTHR46577:SF1">
    <property type="entry name" value="HTH-TYPE TRANSCRIPTIONAL REGULATORY PROTEIN GABR"/>
    <property type="match status" value="1"/>
</dbReference>
<dbReference type="SUPFAM" id="SSF53383">
    <property type="entry name" value="PLP-dependent transferases"/>
    <property type="match status" value="1"/>
</dbReference>
<evidence type="ECO:0000313" key="8">
    <source>
        <dbReference type="EMBL" id="RRR54318.1"/>
    </source>
</evidence>
<dbReference type="GO" id="GO:0003677">
    <property type="term" value="F:DNA binding"/>
    <property type="evidence" value="ECO:0007669"/>
    <property type="project" value="UniProtKB-KW"/>
</dbReference>
<dbReference type="InterPro" id="IPR015421">
    <property type="entry name" value="PyrdxlP-dep_Trfase_major"/>
</dbReference>
<dbReference type="GO" id="GO:0030170">
    <property type="term" value="F:pyridoxal phosphate binding"/>
    <property type="evidence" value="ECO:0007669"/>
    <property type="project" value="InterPro"/>
</dbReference>
<evidence type="ECO:0000256" key="3">
    <source>
        <dbReference type="ARBA" id="ARBA00022898"/>
    </source>
</evidence>
<dbReference type="Gene3D" id="3.40.640.10">
    <property type="entry name" value="Type I PLP-dependent aspartate aminotransferase-like (Major domain)"/>
    <property type="match status" value="1"/>
</dbReference>
<dbReference type="InterPro" id="IPR036388">
    <property type="entry name" value="WH-like_DNA-bd_sf"/>
</dbReference>
<protein>
    <submittedName>
        <fullName evidence="8">PLP-dependent aminotransferase family protein</fullName>
    </submittedName>
</protein>
<dbReference type="InterPro" id="IPR004839">
    <property type="entry name" value="Aminotransferase_I/II_large"/>
</dbReference>
<reference evidence="8 9" key="1">
    <citation type="submission" date="2018-11" db="EMBL/GenBank/DDBJ databases">
        <authorList>
            <person name="Stevens M.J."/>
            <person name="Cernela N."/>
            <person name="Spoerry Serrano N."/>
            <person name="Schmitt S."/>
            <person name="Schrenzel J."/>
            <person name="Stephan R."/>
        </authorList>
    </citation>
    <scope>NUCLEOTIDE SEQUENCE [LARGE SCALE GENOMIC DNA]</scope>
    <source>
        <strain evidence="8 9">PP422</strain>
    </source>
</reference>
<dbReference type="InterPro" id="IPR000524">
    <property type="entry name" value="Tscrpt_reg_HTH_GntR"/>
</dbReference>
<keyword evidence="8" id="KW-0808">Transferase</keyword>